<proteinExistence type="predicted"/>
<feature type="region of interest" description="Disordered" evidence="1">
    <location>
        <begin position="93"/>
        <end position="133"/>
    </location>
</feature>
<gene>
    <name evidence="2" type="ORF">EYB31_14355</name>
</gene>
<reference evidence="2 3" key="1">
    <citation type="submission" date="2019-02" db="EMBL/GenBank/DDBJ databases">
        <title>Paenibacillus sp. nov., isolated from surface-sterilized tissue of Thalictrum simplex L.</title>
        <authorList>
            <person name="Tuo L."/>
        </authorList>
    </citation>
    <scope>NUCLEOTIDE SEQUENCE [LARGE SCALE GENOMIC DNA]</scope>
    <source>
        <strain evidence="2 3">N2SHLJ1</strain>
    </source>
</reference>
<protein>
    <submittedName>
        <fullName evidence="2">Uncharacterized protein</fullName>
    </submittedName>
</protein>
<dbReference type="EMBL" id="SIRE01000009">
    <property type="protein sequence ID" value="TBL78670.1"/>
    <property type="molecule type" value="Genomic_DNA"/>
</dbReference>
<dbReference type="AlphaFoldDB" id="A0A4Q9DV53"/>
<comment type="caution">
    <text evidence="2">The sequence shown here is derived from an EMBL/GenBank/DDBJ whole genome shotgun (WGS) entry which is preliminary data.</text>
</comment>
<organism evidence="2 3">
    <name type="scientific">Paenibacillus thalictri</name>
    <dbReference type="NCBI Taxonomy" id="2527873"/>
    <lineage>
        <taxon>Bacteria</taxon>
        <taxon>Bacillati</taxon>
        <taxon>Bacillota</taxon>
        <taxon>Bacilli</taxon>
        <taxon>Bacillales</taxon>
        <taxon>Paenibacillaceae</taxon>
        <taxon>Paenibacillus</taxon>
    </lineage>
</organism>
<dbReference type="RefSeq" id="WP_131014026.1">
    <property type="nucleotide sequence ID" value="NZ_SIRE01000009.1"/>
</dbReference>
<evidence type="ECO:0000313" key="2">
    <source>
        <dbReference type="EMBL" id="TBL78670.1"/>
    </source>
</evidence>
<evidence type="ECO:0000313" key="3">
    <source>
        <dbReference type="Proteomes" id="UP000293142"/>
    </source>
</evidence>
<dbReference type="Proteomes" id="UP000293142">
    <property type="component" value="Unassembled WGS sequence"/>
</dbReference>
<evidence type="ECO:0000256" key="1">
    <source>
        <dbReference type="SAM" id="MobiDB-lite"/>
    </source>
</evidence>
<name>A0A4Q9DV53_9BACL</name>
<accession>A0A4Q9DV53</accession>
<sequence>MMAKDIVSTEEMKALLSGDETEDTVNDVSPGFVLEKTSADRQINELVMIVRTLQSQVDVLTSRVRVLEHLLNDQDAIAEAAAASEMRRNKLLALTDQEAPGARPRTEPKPLPLMPRSELHGKKKKGFFNRGSD</sequence>
<keyword evidence="3" id="KW-1185">Reference proteome</keyword>